<name>A0A0W8FKZ6_9ZZZZ</name>
<evidence type="ECO:0000313" key="3">
    <source>
        <dbReference type="EMBL" id="KUG21605.1"/>
    </source>
</evidence>
<reference evidence="3" key="1">
    <citation type="journal article" date="2015" name="Proc. Natl. Acad. Sci. U.S.A.">
        <title>Networks of energetic and metabolic interactions define dynamics in microbial communities.</title>
        <authorList>
            <person name="Embree M."/>
            <person name="Liu J.K."/>
            <person name="Al-Bassam M.M."/>
            <person name="Zengler K."/>
        </authorList>
    </citation>
    <scope>NUCLEOTIDE SEQUENCE</scope>
</reference>
<gene>
    <name evidence="3" type="ORF">ASZ90_008642</name>
</gene>
<dbReference type="Pfam" id="PF18885">
    <property type="entry name" value="DUF5648"/>
    <property type="match status" value="1"/>
</dbReference>
<proteinExistence type="predicted"/>
<organism evidence="3">
    <name type="scientific">hydrocarbon metagenome</name>
    <dbReference type="NCBI Taxonomy" id="938273"/>
    <lineage>
        <taxon>unclassified sequences</taxon>
        <taxon>metagenomes</taxon>
        <taxon>ecological metagenomes</taxon>
    </lineage>
</organism>
<dbReference type="InterPro" id="IPR043708">
    <property type="entry name" value="DUF5648"/>
</dbReference>
<keyword evidence="1" id="KW-1133">Transmembrane helix</keyword>
<comment type="caution">
    <text evidence="3">The sequence shown here is derived from an EMBL/GenBank/DDBJ whole genome shotgun (WGS) entry which is preliminary data.</text>
</comment>
<dbReference type="Gene3D" id="2.60.120.260">
    <property type="entry name" value="Galactose-binding domain-like"/>
    <property type="match status" value="1"/>
</dbReference>
<feature type="domain" description="DUF5648" evidence="2">
    <location>
        <begin position="447"/>
        <end position="577"/>
    </location>
</feature>
<evidence type="ECO:0000256" key="1">
    <source>
        <dbReference type="SAM" id="Phobius"/>
    </source>
</evidence>
<protein>
    <recommendedName>
        <fullName evidence="2">DUF5648 domain-containing protein</fullName>
    </recommendedName>
</protein>
<dbReference type="EMBL" id="LNQE01001041">
    <property type="protein sequence ID" value="KUG21605.1"/>
    <property type="molecule type" value="Genomic_DNA"/>
</dbReference>
<keyword evidence="1" id="KW-0472">Membrane</keyword>
<dbReference type="AlphaFoldDB" id="A0A0W8FKZ6"/>
<sequence length="578" mass="64469">MLPNIVLKFIPVIILTLIFCPLVIFAQDNLSQKKTQPVTKQNIQKPIDSDEKQRKQHIFTITPQEINIGTITADKSSEGIFTLKSISPDIIDWSTDGPGDWKKLENRKLSGVLKNSSGFIQVAMKLLPKEPEDKQKTTSGYVEMKLESGSEKLICRKEFQAGSHKAMIEINSSDGQKTVFVAFTIGYTQKKPSINLTPLRLDMGSVLQGKTVSKKIMVSNSGRDILEWSVAARKHVKGDLPDDFHQGKYISFVNEEVRGGGVYSVPAGLKDKIELMGQWMENNGYPTGAEGENFIKVSFSGTGIILYLAPYQEDEVNIAMSIDKNSIDSTELLENMKESKGELLVAEGLADGPHVLTVVSKNSRLVFEGVKILGGSTAYFPEGSIKIVPNSGATTRQINYLTVSFNAGQATPGYYVDDIVFDTNSGEALVEVFVEVLPEIVSKVVDIYRYYNGTDYMFTADPQAETKRLIQNRYVKEGIAFRLFKPDTPGTSSFHRWYNPQTKSHFYHYDSTGGGKDLRGYMYEGTIGNIATSKLTNARELYRWYNSKTGHYFYSTDLQGGKINKKVYKFDGIAGYVK</sequence>
<keyword evidence="1" id="KW-0812">Transmembrane</keyword>
<feature type="transmembrane region" description="Helical" evidence="1">
    <location>
        <begin position="6"/>
        <end position="26"/>
    </location>
</feature>
<evidence type="ECO:0000259" key="2">
    <source>
        <dbReference type="Pfam" id="PF18885"/>
    </source>
</evidence>
<accession>A0A0W8FKZ6</accession>